<protein>
    <submittedName>
        <fullName evidence="1">Uncharacterized protein</fullName>
    </submittedName>
</protein>
<organism evidence="1">
    <name type="scientific">uncultured Sphingomonas sp</name>
    <dbReference type="NCBI Taxonomy" id="158754"/>
    <lineage>
        <taxon>Bacteria</taxon>
        <taxon>Pseudomonadati</taxon>
        <taxon>Pseudomonadota</taxon>
        <taxon>Alphaproteobacteria</taxon>
        <taxon>Sphingomonadales</taxon>
        <taxon>Sphingomonadaceae</taxon>
        <taxon>Sphingomonas</taxon>
        <taxon>environmental samples</taxon>
    </lineage>
</organism>
<name>A0A6J4TQ73_9SPHN</name>
<dbReference type="EMBL" id="CADCWA010000174">
    <property type="protein sequence ID" value="CAA9529725.1"/>
    <property type="molecule type" value="Genomic_DNA"/>
</dbReference>
<dbReference type="AlphaFoldDB" id="A0A6J4TQ73"/>
<accession>A0A6J4TQ73</accession>
<evidence type="ECO:0000313" key="1">
    <source>
        <dbReference type="EMBL" id="CAA9529725.1"/>
    </source>
</evidence>
<sequence length="65" mass="7256">MYGSSGDKRRVGVVESDQRFYFRRAAEERIAAQRAITESARQWHAQLAQQFAARAAESQQVAAAA</sequence>
<proteinExistence type="predicted"/>
<reference evidence="1" key="1">
    <citation type="submission" date="2020-02" db="EMBL/GenBank/DDBJ databases">
        <authorList>
            <person name="Meier V. D."/>
        </authorList>
    </citation>
    <scope>NUCLEOTIDE SEQUENCE</scope>
    <source>
        <strain evidence="1">AVDCRST_MAG31</strain>
    </source>
</reference>
<gene>
    <name evidence="1" type="ORF">AVDCRST_MAG31-2265</name>
</gene>